<dbReference type="Pfam" id="PF03190">
    <property type="entry name" value="Thioredox_DsbH"/>
    <property type="match status" value="1"/>
</dbReference>
<dbReference type="PANTHER" id="PTHR42899:SF1">
    <property type="entry name" value="SPERMATOGENESIS-ASSOCIATED PROTEIN 20"/>
    <property type="match status" value="1"/>
</dbReference>
<evidence type="ECO:0000259" key="3">
    <source>
        <dbReference type="Pfam" id="PF03190"/>
    </source>
</evidence>
<protein>
    <submittedName>
        <fullName evidence="4">Thioredox_DsbH domain-containing protein</fullName>
    </submittedName>
</protein>
<evidence type="ECO:0000313" key="5">
    <source>
        <dbReference type="Proteomes" id="UP001497602"/>
    </source>
</evidence>
<reference evidence="4 5" key="1">
    <citation type="submission" date="2024-05" db="EMBL/GenBank/DDBJ databases">
        <authorList>
            <person name="Duchaud E."/>
        </authorList>
    </citation>
    <scope>NUCLEOTIDE SEQUENCE [LARGE SCALE GENOMIC DNA]</scope>
    <source>
        <strain evidence="4">Ena-SAMPLE-TAB-13-05-2024-13:56:06:370-140305</strain>
    </source>
</reference>
<evidence type="ECO:0000313" key="4">
    <source>
        <dbReference type="EMBL" id="CAL2106445.1"/>
    </source>
</evidence>
<feature type="signal peptide" evidence="2">
    <location>
        <begin position="1"/>
        <end position="21"/>
    </location>
</feature>
<dbReference type="InterPro" id="IPR004879">
    <property type="entry name" value="Ssp411-like_TRX"/>
</dbReference>
<keyword evidence="2" id="KW-0732">Signal</keyword>
<comment type="caution">
    <text evidence="4">The sequence shown here is derived from an EMBL/GenBank/DDBJ whole genome shotgun (WGS) entry which is preliminary data.</text>
</comment>
<dbReference type="Gene3D" id="3.40.30.10">
    <property type="entry name" value="Glutaredoxin"/>
    <property type="match status" value="1"/>
</dbReference>
<proteinExistence type="predicted"/>
<dbReference type="InterPro" id="IPR024705">
    <property type="entry name" value="Ssp411"/>
</dbReference>
<evidence type="ECO:0000256" key="1">
    <source>
        <dbReference type="ARBA" id="ARBA00023284"/>
    </source>
</evidence>
<evidence type="ECO:0000256" key="2">
    <source>
        <dbReference type="SAM" id="SignalP"/>
    </source>
</evidence>
<keyword evidence="1" id="KW-0676">Redox-active center</keyword>
<dbReference type="SUPFAM" id="SSF52833">
    <property type="entry name" value="Thioredoxin-like"/>
    <property type="match status" value="1"/>
</dbReference>
<feature type="domain" description="Spermatogenesis-associated protein 20-like TRX" evidence="3">
    <location>
        <begin position="21"/>
        <end position="132"/>
    </location>
</feature>
<feature type="chain" id="PRO_5046886224" evidence="2">
    <location>
        <begin position="22"/>
        <end position="174"/>
    </location>
</feature>
<dbReference type="EMBL" id="CAXJRC010000014">
    <property type="protein sequence ID" value="CAL2106445.1"/>
    <property type="molecule type" value="Genomic_DNA"/>
</dbReference>
<keyword evidence="5" id="KW-1185">Reference proteome</keyword>
<gene>
    <name evidence="4" type="ORF">T190115A13A_220022</name>
</gene>
<dbReference type="PROSITE" id="PS00194">
    <property type="entry name" value="THIOREDOXIN_1"/>
    <property type="match status" value="1"/>
</dbReference>
<organism evidence="4 5">
    <name type="scientific">Tenacibaculum vairaonense</name>
    <dbReference type="NCBI Taxonomy" id="3137860"/>
    <lineage>
        <taxon>Bacteria</taxon>
        <taxon>Pseudomonadati</taxon>
        <taxon>Bacteroidota</taxon>
        <taxon>Flavobacteriia</taxon>
        <taxon>Flavobacteriales</taxon>
        <taxon>Flavobacteriaceae</taxon>
        <taxon>Tenacibaculum</taxon>
    </lineage>
</organism>
<dbReference type="Proteomes" id="UP001497602">
    <property type="component" value="Unassembled WGS sequence"/>
</dbReference>
<accession>A0ABP1F7S8</accession>
<name>A0ABP1F7S8_9FLAO</name>
<dbReference type="InterPro" id="IPR036249">
    <property type="entry name" value="Thioredoxin-like_sf"/>
</dbReference>
<dbReference type="InterPro" id="IPR017937">
    <property type="entry name" value="Thioredoxin_CS"/>
</dbReference>
<dbReference type="PANTHER" id="PTHR42899">
    <property type="entry name" value="SPERMATOGENESIS-ASSOCIATED PROTEIN 20"/>
    <property type="match status" value="1"/>
</dbReference>
<sequence>MSMRTLIILAIVFATTFGIQAQTEVNWLTFEEAMDKSKEDPKPILIDIYTDWCGWCKKMDKTTYKHEVIANYINENYYPVKLNGEERKDIVYQGKTFTYKAQGRRGYHELAAVIMKGRLSYPSTAFLNKDRQLLQNVPGYLTKERFEKILAFFNKENYKKSSWKDFEKNFKSSI</sequence>